<dbReference type="SUPFAM" id="SSF54427">
    <property type="entry name" value="NTF2-like"/>
    <property type="match status" value="1"/>
</dbReference>
<protein>
    <submittedName>
        <fullName evidence="2">DUF4440 domain-containing protein</fullName>
    </submittedName>
</protein>
<dbReference type="Proteomes" id="UP000290365">
    <property type="component" value="Chromosome"/>
</dbReference>
<dbReference type="KEGG" id="kbs:EPA93_16045"/>
<dbReference type="AlphaFoldDB" id="A0A4V0YYU3"/>
<dbReference type="OrthoDB" id="161633at2"/>
<dbReference type="Gene3D" id="3.10.450.50">
    <property type="match status" value="1"/>
</dbReference>
<evidence type="ECO:0000313" key="3">
    <source>
        <dbReference type="Proteomes" id="UP000290365"/>
    </source>
</evidence>
<proteinExistence type="predicted"/>
<feature type="domain" description="SnoaL-like" evidence="1">
    <location>
        <begin position="19"/>
        <end position="135"/>
    </location>
</feature>
<dbReference type="EMBL" id="CP035758">
    <property type="protein sequence ID" value="QBD77421.1"/>
    <property type="molecule type" value="Genomic_DNA"/>
</dbReference>
<organism evidence="2 3">
    <name type="scientific">Ktedonosporobacter rubrisoli</name>
    <dbReference type="NCBI Taxonomy" id="2509675"/>
    <lineage>
        <taxon>Bacteria</taxon>
        <taxon>Bacillati</taxon>
        <taxon>Chloroflexota</taxon>
        <taxon>Ktedonobacteria</taxon>
        <taxon>Ktedonobacterales</taxon>
        <taxon>Ktedonosporobacteraceae</taxon>
        <taxon>Ktedonosporobacter</taxon>
    </lineage>
</organism>
<evidence type="ECO:0000313" key="2">
    <source>
        <dbReference type="EMBL" id="QBD77421.1"/>
    </source>
</evidence>
<keyword evidence="3" id="KW-1185">Reference proteome</keyword>
<gene>
    <name evidence="2" type="ORF">EPA93_16045</name>
</gene>
<dbReference type="RefSeq" id="WP_129888478.1">
    <property type="nucleotide sequence ID" value="NZ_CP035758.1"/>
</dbReference>
<accession>A0A4V0YYU3</accession>
<dbReference type="InterPro" id="IPR037401">
    <property type="entry name" value="SnoaL-like"/>
</dbReference>
<dbReference type="InterPro" id="IPR032710">
    <property type="entry name" value="NTF2-like_dom_sf"/>
</dbReference>
<name>A0A4V0YYU3_KTERU</name>
<reference evidence="2 3" key="1">
    <citation type="submission" date="2019-01" db="EMBL/GenBank/DDBJ databases">
        <title>Ktedonosporobacter rubrisoli SCAWS-G2.</title>
        <authorList>
            <person name="Huang Y."/>
            <person name="Yan B."/>
        </authorList>
    </citation>
    <scope>NUCLEOTIDE SEQUENCE [LARGE SCALE GENOMIC DNA]</scope>
    <source>
        <strain evidence="2 3">SCAWS-G2</strain>
    </source>
</reference>
<sequence>MSIEDNKNDDKAEIKRNIERGVEAILARDIDGILSMYAPDFVSFDITPPLHSLGVEAHRKRWEEAFTSFPGPINYEIANLDITVGDDMAFAHSLNRLSGSMTTGQKIGHWLRWTACFRKIGGKWLIVHMQASVPVDLGLGKAVLELLP</sequence>
<evidence type="ECO:0000259" key="1">
    <source>
        <dbReference type="Pfam" id="PF13474"/>
    </source>
</evidence>
<dbReference type="Pfam" id="PF13474">
    <property type="entry name" value="SnoaL_3"/>
    <property type="match status" value="1"/>
</dbReference>